<feature type="transmembrane region" description="Helical" evidence="1">
    <location>
        <begin position="28"/>
        <end position="46"/>
    </location>
</feature>
<accession>A0ABV3BK52</accession>
<keyword evidence="1" id="KW-0812">Transmembrane</keyword>
<evidence type="ECO:0000256" key="1">
    <source>
        <dbReference type="SAM" id="Phobius"/>
    </source>
</evidence>
<organism evidence="2 3">
    <name type="scientific">Streptomyces atriruber</name>
    <dbReference type="NCBI Taxonomy" id="545121"/>
    <lineage>
        <taxon>Bacteria</taxon>
        <taxon>Bacillati</taxon>
        <taxon>Actinomycetota</taxon>
        <taxon>Actinomycetes</taxon>
        <taxon>Kitasatosporales</taxon>
        <taxon>Streptomycetaceae</taxon>
        <taxon>Streptomyces</taxon>
    </lineage>
</organism>
<protein>
    <submittedName>
        <fullName evidence="2">Uncharacterized protein</fullName>
    </submittedName>
</protein>
<keyword evidence="1" id="KW-0472">Membrane</keyword>
<proteinExistence type="predicted"/>
<reference evidence="2 3" key="1">
    <citation type="submission" date="2024-06" db="EMBL/GenBank/DDBJ databases">
        <title>The Natural Products Discovery Center: Release of the First 8490 Sequenced Strains for Exploring Actinobacteria Biosynthetic Diversity.</title>
        <authorList>
            <person name="Kalkreuter E."/>
            <person name="Kautsar S.A."/>
            <person name="Yang D."/>
            <person name="Bader C.D."/>
            <person name="Teijaro C.N."/>
            <person name="Fluegel L."/>
            <person name="Davis C.M."/>
            <person name="Simpson J.R."/>
            <person name="Lauterbach L."/>
            <person name="Steele A.D."/>
            <person name="Gui C."/>
            <person name="Meng S."/>
            <person name="Li G."/>
            <person name="Viehrig K."/>
            <person name="Ye F."/>
            <person name="Su P."/>
            <person name="Kiefer A.F."/>
            <person name="Nichols A."/>
            <person name="Cepeda A.J."/>
            <person name="Yan W."/>
            <person name="Fan B."/>
            <person name="Jiang Y."/>
            <person name="Adhikari A."/>
            <person name="Zheng C.-J."/>
            <person name="Schuster L."/>
            <person name="Cowan T.M."/>
            <person name="Smanski M.J."/>
            <person name="Chevrette M.G."/>
            <person name="De Carvalho L.P.S."/>
            <person name="Shen B."/>
        </authorList>
    </citation>
    <scope>NUCLEOTIDE SEQUENCE [LARGE SCALE GENOMIC DNA]</scope>
    <source>
        <strain evidence="2 3">NPDC046838</strain>
    </source>
</reference>
<evidence type="ECO:0000313" key="3">
    <source>
        <dbReference type="Proteomes" id="UP001551176"/>
    </source>
</evidence>
<dbReference type="Proteomes" id="UP001551176">
    <property type="component" value="Unassembled WGS sequence"/>
</dbReference>
<dbReference type="RefSeq" id="WP_359347557.1">
    <property type="nucleotide sequence ID" value="NZ_JBEYXV010000005.1"/>
</dbReference>
<evidence type="ECO:0000313" key="2">
    <source>
        <dbReference type="EMBL" id="MEU6821393.1"/>
    </source>
</evidence>
<comment type="caution">
    <text evidence="2">The sequence shown here is derived from an EMBL/GenBank/DDBJ whole genome shotgun (WGS) entry which is preliminary data.</text>
</comment>
<name>A0ABV3BK52_9ACTN</name>
<keyword evidence="3" id="KW-1185">Reference proteome</keyword>
<keyword evidence="1" id="KW-1133">Transmembrane helix</keyword>
<sequence length="48" mass="5125">MSTEPMTPPPALELRCGGLHLTVQRVPVWLVSLITTAGGIGAAWWVNP</sequence>
<gene>
    <name evidence="2" type="ORF">ABZ921_12240</name>
</gene>
<dbReference type="EMBL" id="JBEYXV010000005">
    <property type="protein sequence ID" value="MEU6821393.1"/>
    <property type="molecule type" value="Genomic_DNA"/>
</dbReference>